<evidence type="ECO:0000313" key="1">
    <source>
        <dbReference type="EMBL" id="AWL29591.1"/>
    </source>
</evidence>
<name>A0A2S2FF42_9GAMM</name>
<organism evidence="1 2">
    <name type="scientific">Acinetobacter defluvii</name>
    <dbReference type="NCBI Taxonomy" id="1871111"/>
    <lineage>
        <taxon>Bacteria</taxon>
        <taxon>Pseudomonadati</taxon>
        <taxon>Pseudomonadota</taxon>
        <taxon>Gammaproteobacteria</taxon>
        <taxon>Moraxellales</taxon>
        <taxon>Moraxellaceae</taxon>
        <taxon>Acinetobacter</taxon>
    </lineage>
</organism>
<dbReference type="STRING" id="1871111.GCA_001704615_01069"/>
<keyword evidence="2" id="KW-1185">Reference proteome</keyword>
<accession>A0A2S2FF42</accession>
<dbReference type="KEGG" id="adv:DJ533_13910"/>
<dbReference type="EMBL" id="CP029397">
    <property type="protein sequence ID" value="AWL29591.1"/>
    <property type="molecule type" value="Genomic_DNA"/>
</dbReference>
<dbReference type="RefSeq" id="WP_065994947.1">
    <property type="nucleotide sequence ID" value="NZ_CP029397.2"/>
</dbReference>
<sequence>MNIGITKRLQITSPPFHRHFIFHNELEQLCLITEVDIGMGMCSLGEVYVRNVLQIIRYVYAKPYAIFLIYRSLDKFSEKNNLTIKEDFHSFAQEHYLYSFKEFVCSEQVYQLHLNYFGFQSKQEYIQNCLTFINEFRKELSFFAAQRERRISR</sequence>
<proteinExistence type="predicted"/>
<reference evidence="1" key="1">
    <citation type="submission" date="2019-08" db="EMBL/GenBank/DDBJ databases">
        <title>The complete genome of Acinetobacter defluvii strain WCHAD010030.</title>
        <authorList>
            <person name="Hu Y."/>
            <person name="Qin J."/>
            <person name="Feng Y."/>
            <person name="Zong Z."/>
        </authorList>
    </citation>
    <scope>NUCLEOTIDE SEQUENCE</scope>
    <source>
        <strain evidence="1">WCHA30</strain>
    </source>
</reference>
<evidence type="ECO:0000313" key="2">
    <source>
        <dbReference type="Proteomes" id="UP000245977"/>
    </source>
</evidence>
<gene>
    <name evidence="1" type="ORF">DJ533_13910</name>
</gene>
<dbReference type="AlphaFoldDB" id="A0A2S2FF42"/>
<dbReference type="Proteomes" id="UP000245977">
    <property type="component" value="Chromosome"/>
</dbReference>
<protein>
    <submittedName>
        <fullName evidence="1">Uncharacterized protein</fullName>
    </submittedName>
</protein>